<dbReference type="InterPro" id="IPR036365">
    <property type="entry name" value="PGBD-like_sf"/>
</dbReference>
<protein>
    <submittedName>
        <fullName evidence="6">Carboxypeptidase</fullName>
    </submittedName>
    <submittedName>
        <fullName evidence="5">Peptidoglycan binding domain protein</fullName>
    </submittedName>
</protein>
<evidence type="ECO:0000313" key="6">
    <source>
        <dbReference type="EMBL" id="SMR02937.1"/>
    </source>
</evidence>
<feature type="domain" description="X-Tfes XVIPCD" evidence="3">
    <location>
        <begin position="324"/>
        <end position="421"/>
    </location>
</feature>
<dbReference type="eggNOG" id="COG3409">
    <property type="taxonomic scope" value="Bacteria"/>
</dbReference>
<dbReference type="Pfam" id="PF20410">
    <property type="entry name" value="X-Tfes_XVIPCD"/>
    <property type="match status" value="1"/>
</dbReference>
<keyword evidence="6" id="KW-0645">Protease</keyword>
<feature type="domain" description="Peptidoglycan binding-like" evidence="2">
    <location>
        <begin position="232"/>
        <end position="293"/>
    </location>
</feature>
<keyword evidence="7" id="KW-1185">Reference proteome</keyword>
<feature type="compositionally biased region" description="Basic and acidic residues" evidence="1">
    <location>
        <begin position="222"/>
        <end position="231"/>
    </location>
</feature>
<reference evidence="5 7" key="1">
    <citation type="submission" date="2017-05" db="EMBL/GenBank/DDBJ databases">
        <authorList>
            <person name="Blom J."/>
        </authorList>
    </citation>
    <scope>NUCLEOTIDE SEQUENCE [LARGE SCALE GENOMIC DNA]</scope>
    <source>
        <strain evidence="5">PD885</strain>
    </source>
</reference>
<dbReference type="Pfam" id="PF21277">
    <property type="entry name" value="T6SS_VgrG3-like_C"/>
    <property type="match status" value="1"/>
</dbReference>
<dbReference type="InterPro" id="IPR036366">
    <property type="entry name" value="PGBDSf"/>
</dbReference>
<dbReference type="GeneID" id="89226203"/>
<dbReference type="Gene3D" id="1.10.101.10">
    <property type="entry name" value="PGBD-like superfamily/PGBD"/>
    <property type="match status" value="1"/>
</dbReference>
<feature type="compositionally biased region" description="Polar residues" evidence="1">
    <location>
        <begin position="209"/>
        <end position="221"/>
    </location>
</feature>
<feature type="compositionally biased region" description="Low complexity" evidence="1">
    <location>
        <begin position="427"/>
        <end position="436"/>
    </location>
</feature>
<dbReference type="InterPro" id="IPR046519">
    <property type="entry name" value="X-Tfes_XVIPCD"/>
</dbReference>
<keyword evidence="6" id="KW-0378">Hydrolase</keyword>
<evidence type="ECO:0000313" key="5">
    <source>
        <dbReference type="EMBL" id="SMQ98897.1"/>
    </source>
</evidence>
<dbReference type="EMBL" id="LT853885">
    <property type="protein sequence ID" value="SMR02937.1"/>
    <property type="molecule type" value="Genomic_DNA"/>
</dbReference>
<dbReference type="SUPFAM" id="SSF47090">
    <property type="entry name" value="PGBD-like"/>
    <property type="match status" value="1"/>
</dbReference>
<feature type="domain" description="Type VI secretion system spike protein VgrG3-like C-terminal" evidence="4">
    <location>
        <begin position="9"/>
        <end position="196"/>
    </location>
</feature>
<dbReference type="Pfam" id="PF01471">
    <property type="entry name" value="PG_binding_1"/>
    <property type="match status" value="1"/>
</dbReference>
<dbReference type="GO" id="GO:0004180">
    <property type="term" value="F:carboxypeptidase activity"/>
    <property type="evidence" value="ECO:0007669"/>
    <property type="project" value="UniProtKB-KW"/>
</dbReference>
<feature type="region of interest" description="Disordered" evidence="1">
    <location>
        <begin position="409"/>
        <end position="447"/>
    </location>
</feature>
<dbReference type="InterPro" id="IPR049073">
    <property type="entry name" value="T6SS_VgrG3-like_C"/>
</dbReference>
<dbReference type="InterPro" id="IPR002477">
    <property type="entry name" value="Peptidoglycan-bd-like"/>
</dbReference>
<evidence type="ECO:0000313" key="8">
    <source>
        <dbReference type="Proteomes" id="UP000195953"/>
    </source>
</evidence>
<gene>
    <name evidence="6" type="ORF">PD5205_01633</name>
    <name evidence="5" type="ORF">PD885_01652</name>
</gene>
<feature type="region of interest" description="Disordered" evidence="1">
    <location>
        <begin position="209"/>
        <end position="233"/>
    </location>
</feature>
<proteinExistence type="predicted"/>
<evidence type="ECO:0000313" key="7">
    <source>
        <dbReference type="Proteomes" id="UP000195877"/>
    </source>
</evidence>
<organism evidence="6 8">
    <name type="scientific">Xanthomonas fragariae</name>
    <dbReference type="NCBI Taxonomy" id="48664"/>
    <lineage>
        <taxon>Bacteria</taxon>
        <taxon>Pseudomonadati</taxon>
        <taxon>Pseudomonadota</taxon>
        <taxon>Gammaproteobacteria</taxon>
        <taxon>Lysobacterales</taxon>
        <taxon>Lysobacteraceae</taxon>
        <taxon>Xanthomonas</taxon>
    </lineage>
</organism>
<name>A0A1Y6HHV7_9XANT</name>
<dbReference type="RefSeq" id="WP_040762542.1">
    <property type="nucleotide sequence ID" value="NZ_CP016830.1"/>
</dbReference>
<dbReference type="AlphaFoldDB" id="A0A1Y6HHV7"/>
<evidence type="ECO:0000259" key="4">
    <source>
        <dbReference type="Pfam" id="PF21277"/>
    </source>
</evidence>
<evidence type="ECO:0000259" key="2">
    <source>
        <dbReference type="Pfam" id="PF01471"/>
    </source>
</evidence>
<evidence type="ECO:0000256" key="1">
    <source>
        <dbReference type="SAM" id="MobiDB-lite"/>
    </source>
</evidence>
<dbReference type="EMBL" id="LT853882">
    <property type="protein sequence ID" value="SMQ98897.1"/>
    <property type="molecule type" value="Genomic_DNA"/>
</dbReference>
<reference evidence="6 8" key="2">
    <citation type="submission" date="2017-05" db="EMBL/GenBank/DDBJ databases">
        <authorList>
            <person name="Song R."/>
            <person name="Chenine A.L."/>
            <person name="Ruprecht R.M."/>
        </authorList>
    </citation>
    <scope>NUCLEOTIDE SEQUENCE [LARGE SCALE GENOMIC DNA]</scope>
    <source>
        <strain evidence="6">PD5205</strain>
    </source>
</reference>
<dbReference type="Proteomes" id="UP000195953">
    <property type="component" value="Chromosome 1"/>
</dbReference>
<sequence length="447" mass="49032">MATMDGWHLGMTSARRESGGCGVEAISTGKGDHGGVSYGVYQLASNSGTLREYLDRSRYGKDFSGLSPATAAFNEKWTQLARTDPAFGQDQHDFIKSTHYDKQVASLKAGGLDLSDRGPAVQDAIWSSSVQYRGLTPSLFREGLTEKFGKNYQLADLSDKQIVEAVQDYKYSHTETLFKSSPTQWDSLRHRALNEKQDLVDLAEGRLPTQGSSARHYSAPQSHDEKLDNGERGQSIKQLQSQLAQLGYRGRDGRPLHADGDFGANTKHAVEQFQREHGLHVDGVVGRQTHAALGQALSQHTAKHVEQTAAPTVPALAGVLLLSDPRHPDSAMYNGAVSKLEALGERGGFSNRQELQQAAGQLVFEAKVDGLKRIDHVTLSKSGDRFFALQGEMTDPAMRLVFVDRDQAQTRPLEHSSRQMAEENQRQAQQAQTQPQTPDPGTRGLTL</sequence>
<keyword evidence="6" id="KW-0121">Carboxypeptidase</keyword>
<accession>A0A1Y6HHV7</accession>
<evidence type="ECO:0000259" key="3">
    <source>
        <dbReference type="Pfam" id="PF20410"/>
    </source>
</evidence>
<feature type="compositionally biased region" description="Basic and acidic residues" evidence="1">
    <location>
        <begin position="409"/>
        <end position="425"/>
    </location>
</feature>
<dbReference type="Proteomes" id="UP000195877">
    <property type="component" value="Chromosome 1"/>
</dbReference>